<gene>
    <name evidence="1" type="ORF">BN2475_490059</name>
</gene>
<dbReference type="EMBL" id="CYGX02000049">
    <property type="protein sequence ID" value="SIT44821.1"/>
    <property type="molecule type" value="Genomic_DNA"/>
</dbReference>
<keyword evidence="2" id="KW-1185">Reference proteome</keyword>
<organism evidence="1 2">
    <name type="scientific">Paraburkholderia ribeironis</name>
    <dbReference type="NCBI Taxonomy" id="1247936"/>
    <lineage>
        <taxon>Bacteria</taxon>
        <taxon>Pseudomonadati</taxon>
        <taxon>Pseudomonadota</taxon>
        <taxon>Betaproteobacteria</taxon>
        <taxon>Burkholderiales</taxon>
        <taxon>Burkholderiaceae</taxon>
        <taxon>Paraburkholderia</taxon>
    </lineage>
</organism>
<evidence type="ECO:0000313" key="1">
    <source>
        <dbReference type="EMBL" id="SIT44821.1"/>
    </source>
</evidence>
<name>A0A1N7SBW0_9BURK</name>
<accession>A0A1N7SBW0</accession>
<dbReference type="RefSeq" id="WP_094781707.1">
    <property type="nucleotide sequence ID" value="NZ_CYGX02000049.1"/>
</dbReference>
<dbReference type="Proteomes" id="UP000187012">
    <property type="component" value="Unassembled WGS sequence"/>
</dbReference>
<sequence length="162" mass="17640">MNIAMHLPSASQAVCVDDTCNDPAHGHLHREMLDALAEFSYRERWPLNQCAAVARRIEAATRAELEGLVSSGIVEWLKSTSNFGQQLPQGDKALLNISPVDSPLDPVRVLHQSLRSLEAQLVTTPPLVTGIQGVRIMGLVAMMSPKTTPGLFPFQSTLSIDE</sequence>
<reference evidence="1 2" key="1">
    <citation type="submission" date="2016-12" db="EMBL/GenBank/DDBJ databases">
        <authorList>
            <person name="Song W.-J."/>
            <person name="Kurnit D.M."/>
        </authorList>
    </citation>
    <scope>NUCLEOTIDE SEQUENCE [LARGE SCALE GENOMIC DNA]</scope>
    <source>
        <strain evidence="1 2">STM7296</strain>
    </source>
</reference>
<proteinExistence type="predicted"/>
<protein>
    <submittedName>
        <fullName evidence="1">Uncharacterized protein</fullName>
    </submittedName>
</protein>
<evidence type="ECO:0000313" key="2">
    <source>
        <dbReference type="Proteomes" id="UP000187012"/>
    </source>
</evidence>
<dbReference type="AlphaFoldDB" id="A0A1N7SBW0"/>
<dbReference type="STRING" id="1247936.BN2475_490059"/>
<dbReference type="OrthoDB" id="9130172at2"/>